<feature type="signal peptide" evidence="2">
    <location>
        <begin position="1"/>
        <end position="31"/>
    </location>
</feature>
<feature type="chain" id="PRO_5004903694" description="Transmembrane protein" evidence="2">
    <location>
        <begin position="32"/>
        <end position="325"/>
    </location>
</feature>
<gene>
    <name evidence="3" type="ORF">Naga_100044g15</name>
</gene>
<keyword evidence="1" id="KW-0472">Membrane</keyword>
<protein>
    <recommendedName>
        <fullName evidence="5">Transmembrane protein</fullName>
    </recommendedName>
</protein>
<evidence type="ECO:0000313" key="3">
    <source>
        <dbReference type="EMBL" id="EWM28055.1"/>
    </source>
</evidence>
<name>W7TLU0_9STRA</name>
<dbReference type="Proteomes" id="UP000019335">
    <property type="component" value="Chromosome 5"/>
</dbReference>
<proteinExistence type="predicted"/>
<comment type="caution">
    <text evidence="3">The sequence shown here is derived from an EMBL/GenBank/DDBJ whole genome shotgun (WGS) entry which is preliminary data.</text>
</comment>
<organism evidence="3 4">
    <name type="scientific">Nannochloropsis gaditana</name>
    <dbReference type="NCBI Taxonomy" id="72520"/>
    <lineage>
        <taxon>Eukaryota</taxon>
        <taxon>Sar</taxon>
        <taxon>Stramenopiles</taxon>
        <taxon>Ochrophyta</taxon>
        <taxon>Eustigmatophyceae</taxon>
        <taxon>Eustigmatales</taxon>
        <taxon>Monodopsidaceae</taxon>
        <taxon>Nannochloropsis</taxon>
    </lineage>
</organism>
<keyword evidence="1" id="KW-1133">Transmembrane helix</keyword>
<reference evidence="3 4" key="1">
    <citation type="journal article" date="2014" name="Mol. Plant">
        <title>Chromosome Scale Genome Assembly and Transcriptome Profiling of Nannochloropsis gaditana in Nitrogen Depletion.</title>
        <authorList>
            <person name="Corteggiani Carpinelli E."/>
            <person name="Telatin A."/>
            <person name="Vitulo N."/>
            <person name="Forcato C."/>
            <person name="D'Angelo M."/>
            <person name="Schiavon R."/>
            <person name="Vezzi A."/>
            <person name="Giacometti G.M."/>
            <person name="Morosinotto T."/>
            <person name="Valle G."/>
        </authorList>
    </citation>
    <scope>NUCLEOTIDE SEQUENCE [LARGE SCALE GENOMIC DNA]</scope>
    <source>
        <strain evidence="3 4">B-31</strain>
    </source>
</reference>
<keyword evidence="2" id="KW-0732">Signal</keyword>
<dbReference type="EMBL" id="AZIL01000355">
    <property type="protein sequence ID" value="EWM28055.1"/>
    <property type="molecule type" value="Genomic_DNA"/>
</dbReference>
<accession>W7TLU0</accession>
<dbReference type="AlphaFoldDB" id="W7TLU0"/>
<evidence type="ECO:0000256" key="1">
    <source>
        <dbReference type="SAM" id="Phobius"/>
    </source>
</evidence>
<evidence type="ECO:0000313" key="4">
    <source>
        <dbReference type="Proteomes" id="UP000019335"/>
    </source>
</evidence>
<evidence type="ECO:0008006" key="5">
    <source>
        <dbReference type="Google" id="ProtNLM"/>
    </source>
</evidence>
<keyword evidence="1" id="KW-0812">Transmembrane</keyword>
<feature type="transmembrane region" description="Helical" evidence="1">
    <location>
        <begin position="172"/>
        <end position="192"/>
    </location>
</feature>
<keyword evidence="4" id="KW-1185">Reference proteome</keyword>
<dbReference type="OrthoDB" id="10354469at2759"/>
<evidence type="ECO:0000256" key="2">
    <source>
        <dbReference type="SAM" id="SignalP"/>
    </source>
</evidence>
<sequence>MVRSYLRRSGLLVPVFLLAVLSLLSNDAVEATHSFNPLARAVKKTGKAMYRRIMKVGIDRTRHGHTDSEDVSIRVHVDAEQASGRKRGRGRRGRRRVIRKLEGKNSSTHEDQSLAYEQVGGIKNSSTKPEPMKISLDMHIKDIDAPAGDSAPVAINSELPPDTPPVVQHNTLIAGLAVAGGLVILAVAFTCFRRIYLRRSEEHTQERPAAAIGSPRKRPMELQNVSSTAAGDLSPAGQDRPGLLSGRLAEERAGEKGRIITREESSLGSARLPFTVRGDFFQLKEIDLAMRSVQPCGCIRRGWCRYQQILLVAQALPFGSMTRTM</sequence>